<dbReference type="PRINTS" id="PR01806">
    <property type="entry name" value="VIRFACTRMVIN"/>
</dbReference>
<feature type="transmembrane region" description="Helical" evidence="8">
    <location>
        <begin position="129"/>
        <end position="151"/>
    </location>
</feature>
<feature type="transmembrane region" description="Helical" evidence="8">
    <location>
        <begin position="309"/>
        <end position="326"/>
    </location>
</feature>
<keyword evidence="2 8" id="KW-1003">Cell membrane</keyword>
<feature type="transmembrane region" description="Helical" evidence="8">
    <location>
        <begin position="7"/>
        <end position="24"/>
    </location>
</feature>
<feature type="transmembrane region" description="Helical" evidence="8">
    <location>
        <begin position="158"/>
        <end position="178"/>
    </location>
</feature>
<organism evidence="10 11">
    <name type="scientific">Clostridium chauvoei JF4335</name>
    <dbReference type="NCBI Taxonomy" id="1351755"/>
    <lineage>
        <taxon>Bacteria</taxon>
        <taxon>Bacillati</taxon>
        <taxon>Bacillota</taxon>
        <taxon>Clostridia</taxon>
        <taxon>Eubacteriales</taxon>
        <taxon>Clostridiaceae</taxon>
        <taxon>Clostridium</taxon>
    </lineage>
</organism>
<dbReference type="Pfam" id="PF03023">
    <property type="entry name" value="MurJ"/>
    <property type="match status" value="1"/>
</dbReference>
<feature type="transmembrane region" description="Helical" evidence="8">
    <location>
        <begin position="405"/>
        <end position="425"/>
    </location>
</feature>
<evidence type="ECO:0000256" key="3">
    <source>
        <dbReference type="ARBA" id="ARBA00022692"/>
    </source>
</evidence>
<evidence type="ECO:0000256" key="2">
    <source>
        <dbReference type="ARBA" id="ARBA00022475"/>
    </source>
</evidence>
<comment type="function">
    <text evidence="8 9">Involved in peptidoglycan biosynthesis. Transports lipid-linked peptidoglycan precursors from the inner to the outer leaflet of the cytoplasmic membrane.</text>
</comment>
<dbReference type="PANTHER" id="PTHR47019">
    <property type="entry name" value="LIPID II FLIPPASE MURJ"/>
    <property type="match status" value="1"/>
</dbReference>
<keyword evidence="6 8" id="KW-1133">Transmembrane helix</keyword>
<evidence type="ECO:0000256" key="8">
    <source>
        <dbReference type="HAMAP-Rule" id="MF_02078"/>
    </source>
</evidence>
<evidence type="ECO:0000256" key="9">
    <source>
        <dbReference type="PIRNR" id="PIRNR002869"/>
    </source>
</evidence>
<evidence type="ECO:0000256" key="5">
    <source>
        <dbReference type="ARBA" id="ARBA00022984"/>
    </source>
</evidence>
<dbReference type="GO" id="GO:0071555">
    <property type="term" value="P:cell wall organization"/>
    <property type="evidence" value="ECO:0007669"/>
    <property type="project" value="UniProtKB-UniRule"/>
</dbReference>
<keyword evidence="8 9" id="KW-0813">Transport</keyword>
<keyword evidence="4 8" id="KW-0133">Cell shape</keyword>
<feature type="transmembrane region" description="Helical" evidence="8">
    <location>
        <begin position="470"/>
        <end position="491"/>
    </location>
</feature>
<comment type="similarity">
    <text evidence="8 9">Belongs to the MurJ/MviN family.</text>
</comment>
<evidence type="ECO:0000256" key="6">
    <source>
        <dbReference type="ARBA" id="ARBA00022989"/>
    </source>
</evidence>
<keyword evidence="7 8" id="KW-0472">Membrane</keyword>
<evidence type="ECO:0000313" key="10">
    <source>
        <dbReference type="EMBL" id="SLK18708.1"/>
    </source>
</evidence>
<accession>A0A1U6JEM3</accession>
<feature type="transmembrane region" description="Helical" evidence="8">
    <location>
        <begin position="228"/>
        <end position="247"/>
    </location>
</feature>
<comment type="subcellular location">
    <subcellularLocation>
        <location evidence="1 8">Cell membrane</location>
        <topology evidence="1 8">Multi-pass membrane protein</topology>
    </subcellularLocation>
</comment>
<feature type="transmembrane region" description="Helical" evidence="8">
    <location>
        <begin position="380"/>
        <end position="399"/>
    </location>
</feature>
<dbReference type="CDD" id="cd13123">
    <property type="entry name" value="MATE_MurJ_like"/>
    <property type="match status" value="1"/>
</dbReference>
<gene>
    <name evidence="8" type="primary">murJ</name>
    <name evidence="10" type="ORF">CCH01_15330</name>
</gene>
<dbReference type="UniPathway" id="UPA00219"/>
<dbReference type="InterPro" id="IPR051050">
    <property type="entry name" value="Lipid_II_flippase_MurJ/MviN"/>
</dbReference>
<dbReference type="PANTHER" id="PTHR47019:SF1">
    <property type="entry name" value="LIPID II FLIPPASE MURJ"/>
    <property type="match status" value="1"/>
</dbReference>
<feature type="transmembrane region" description="Helical" evidence="8">
    <location>
        <begin position="89"/>
        <end position="109"/>
    </location>
</feature>
<keyword evidence="5 8" id="KW-0573">Peptidoglycan synthesis</keyword>
<dbReference type="GO" id="GO:0015648">
    <property type="term" value="F:lipid-linked peptidoglycan transporter activity"/>
    <property type="evidence" value="ECO:0007669"/>
    <property type="project" value="UniProtKB-UniRule"/>
</dbReference>
<feature type="transmembrane region" description="Helical" evidence="8">
    <location>
        <begin position="346"/>
        <end position="368"/>
    </location>
</feature>
<dbReference type="GO" id="GO:0009252">
    <property type="term" value="P:peptidoglycan biosynthetic process"/>
    <property type="evidence" value="ECO:0007669"/>
    <property type="project" value="UniProtKB-UniRule"/>
</dbReference>
<feature type="transmembrane region" description="Helical" evidence="8">
    <location>
        <begin position="446"/>
        <end position="464"/>
    </location>
</feature>
<dbReference type="HAMAP" id="MF_02078">
    <property type="entry name" value="MurJ_MviN"/>
    <property type="match status" value="1"/>
</dbReference>
<evidence type="ECO:0000256" key="7">
    <source>
        <dbReference type="ARBA" id="ARBA00023136"/>
    </source>
</evidence>
<dbReference type="GO" id="GO:0008360">
    <property type="term" value="P:regulation of cell shape"/>
    <property type="evidence" value="ECO:0007669"/>
    <property type="project" value="UniProtKB-UniRule"/>
</dbReference>
<reference evidence="11" key="1">
    <citation type="submission" date="2017-03" db="EMBL/GenBank/DDBJ databases">
        <authorList>
            <person name="Falquet L."/>
            <person name="Falquet L."/>
        </authorList>
    </citation>
    <scope>NUCLEOTIDE SEQUENCE [LARGE SCALE GENOMIC DNA]</scope>
</reference>
<protein>
    <recommendedName>
        <fullName evidence="8">Probable lipid II flippase MurJ</fullName>
    </recommendedName>
</protein>
<dbReference type="NCBIfam" id="TIGR01695">
    <property type="entry name" value="murJ_mviN"/>
    <property type="match status" value="1"/>
</dbReference>
<evidence type="ECO:0000313" key="11">
    <source>
        <dbReference type="Proteomes" id="UP000190476"/>
    </source>
</evidence>
<dbReference type="PIRSF" id="PIRSF002869">
    <property type="entry name" value="MviN"/>
    <property type="match status" value="1"/>
</dbReference>
<name>A0A1U6JEM3_9CLOT</name>
<dbReference type="STRING" id="1351755.CCH01_15330"/>
<dbReference type="GO" id="GO:0034204">
    <property type="term" value="P:lipid translocation"/>
    <property type="evidence" value="ECO:0007669"/>
    <property type="project" value="TreeGrafter"/>
</dbReference>
<dbReference type="GO" id="GO:0005886">
    <property type="term" value="C:plasma membrane"/>
    <property type="evidence" value="ECO:0007669"/>
    <property type="project" value="UniProtKB-SubCell"/>
</dbReference>
<dbReference type="Proteomes" id="UP000190476">
    <property type="component" value="Chromosome I"/>
</dbReference>
<evidence type="ECO:0000256" key="1">
    <source>
        <dbReference type="ARBA" id="ARBA00004651"/>
    </source>
</evidence>
<dbReference type="AlphaFoldDB" id="A0A1U6JEM3"/>
<dbReference type="EMBL" id="LT799839">
    <property type="protein sequence ID" value="SLK18708.1"/>
    <property type="molecule type" value="Genomic_DNA"/>
</dbReference>
<dbReference type="InterPro" id="IPR004268">
    <property type="entry name" value="MurJ"/>
</dbReference>
<sequence>MMSSKKLFKATFIVMIMTIISRFLGFGRDILAAYHFGAGQTYDIYSAAVAIPDSVFMIVGLAISTTFIPILSEIKHKKGKADMFNFSNNVITILGVLSIIIFILGMIFTENIVKVFVSGFNAEQIQATTFLTRISLINIFFLCINACFLSILQVCEDFVMPSILGLFFNLPIIIYLLVFNNVSILGLTIANVLGNILRVLVQLPSLYKQGYRIKLFIDLNDEKIKRMLILILPVIIGAGANSLNMIVDKNLASGLIAGSISALEYSQKIIVFANTAITTSIVSVMYPVMANRLNAGDKKGFLQYLSKSIVIISLFLIPIMMAFILLRSEIVDVFYSRGAFNNEAVMLTSLAFLGYSIQLPFFGVRDILNSSLFSMQKTKITTINGVIGVCVNIVLSIILSKYIGVGGIAIATSIAAAVTAILLFNSTRKLIGDFNLKPMIFKVFKITLVSLVMIIILYVINKIININNSFIIIGLDALIGVIIFVLGCLLLKIDEFTEVFYMIINKLIRKSV</sequence>
<comment type="pathway">
    <text evidence="8">Cell wall biogenesis; peptidoglycan biosynthesis.</text>
</comment>
<feature type="transmembrane region" description="Helical" evidence="8">
    <location>
        <begin position="44"/>
        <end position="68"/>
    </location>
</feature>
<proteinExistence type="inferred from homology"/>
<keyword evidence="3 8" id="KW-0812">Transmembrane</keyword>
<feature type="transmembrane region" description="Helical" evidence="8">
    <location>
        <begin position="267"/>
        <end position="288"/>
    </location>
</feature>
<feature type="transmembrane region" description="Helical" evidence="8">
    <location>
        <begin position="184"/>
        <end position="207"/>
    </location>
</feature>
<evidence type="ECO:0000256" key="4">
    <source>
        <dbReference type="ARBA" id="ARBA00022960"/>
    </source>
</evidence>
<keyword evidence="8 9" id="KW-0961">Cell wall biogenesis/degradation</keyword>
<keyword evidence="11" id="KW-1185">Reference proteome</keyword>